<dbReference type="OrthoDB" id="4424830at2"/>
<keyword evidence="1" id="KW-0812">Transmembrane</keyword>
<evidence type="ECO:0000313" key="4">
    <source>
        <dbReference type="Proteomes" id="UP000251047"/>
    </source>
</evidence>
<dbReference type="EMBL" id="PHQP01000058">
    <property type="protein sequence ID" value="RAV33613.1"/>
    <property type="molecule type" value="Genomic_DNA"/>
</dbReference>
<dbReference type="PROSITE" id="PS50076">
    <property type="entry name" value="DNAJ_2"/>
    <property type="match status" value="1"/>
</dbReference>
<evidence type="ECO:0000259" key="2">
    <source>
        <dbReference type="PROSITE" id="PS50076"/>
    </source>
</evidence>
<feature type="transmembrane region" description="Helical" evidence="1">
    <location>
        <begin position="124"/>
        <end position="142"/>
    </location>
</feature>
<dbReference type="InterPro" id="IPR001623">
    <property type="entry name" value="DnaJ_domain"/>
</dbReference>
<feature type="domain" description="J" evidence="2">
    <location>
        <begin position="4"/>
        <end position="66"/>
    </location>
</feature>
<sequence>MKFDLYESLQLNRDTPPADIERVLQARLNDLKNSGQPDNSPQVDEVRTAKSILADPYKRDSYDAALADSSTNVDIQWIKNLASTDLSRSNPMPFGAPQSSQNPSVEINMSNIGVKEDRHPSQSLMWTIGYGIILLPWLYLLFRLVALGLNSYDRRMSDVYSAGFFAAAHTAAMLVFLNLLWNIRKLMGRRAK</sequence>
<comment type="caution">
    <text evidence="3">The sequence shown here is derived from an EMBL/GenBank/DDBJ whole genome shotgun (WGS) entry which is preliminary data.</text>
</comment>
<dbReference type="InterPro" id="IPR036869">
    <property type="entry name" value="J_dom_sf"/>
</dbReference>
<feature type="transmembrane region" description="Helical" evidence="1">
    <location>
        <begin position="162"/>
        <end position="183"/>
    </location>
</feature>
<dbReference type="Proteomes" id="UP000251047">
    <property type="component" value="Unassembled WGS sequence"/>
</dbReference>
<gene>
    <name evidence="3" type="ORF">CWC39_07505</name>
</gene>
<accession>A0A364VAB5</accession>
<name>A0A364VAB5_9CORY</name>
<dbReference type="SUPFAM" id="SSF46565">
    <property type="entry name" value="Chaperone J-domain"/>
    <property type="match status" value="1"/>
</dbReference>
<dbReference type="AlphaFoldDB" id="A0A364VAB5"/>
<evidence type="ECO:0000256" key="1">
    <source>
        <dbReference type="SAM" id="Phobius"/>
    </source>
</evidence>
<keyword evidence="1" id="KW-1133">Transmembrane helix</keyword>
<reference evidence="3 4" key="1">
    <citation type="journal article" date="2018" name="Syst. Appl. Microbiol.">
        <title>Corynebacterium heidelbergense sp. nov., isolated from the preen glands of Egyptian geese (Alopochen aegyptiacus).</title>
        <authorList>
            <person name="Braun M.S."/>
            <person name="Wang E."/>
            <person name="Zimmermann S."/>
            <person name="Wink M."/>
        </authorList>
    </citation>
    <scope>NUCLEOTIDE SEQUENCE [LARGE SCALE GENOMIC DNA]</scope>
    <source>
        <strain evidence="3 4">DSM 104638</strain>
    </source>
</reference>
<evidence type="ECO:0000313" key="3">
    <source>
        <dbReference type="EMBL" id="RAV33613.1"/>
    </source>
</evidence>
<dbReference type="Gene3D" id="1.10.287.110">
    <property type="entry name" value="DnaJ domain"/>
    <property type="match status" value="1"/>
</dbReference>
<keyword evidence="1" id="KW-0472">Membrane</keyword>
<organism evidence="3 4">
    <name type="scientific">Corynebacterium heidelbergense</name>
    <dbReference type="NCBI Taxonomy" id="2055947"/>
    <lineage>
        <taxon>Bacteria</taxon>
        <taxon>Bacillati</taxon>
        <taxon>Actinomycetota</taxon>
        <taxon>Actinomycetes</taxon>
        <taxon>Mycobacteriales</taxon>
        <taxon>Corynebacteriaceae</taxon>
        <taxon>Corynebacterium</taxon>
    </lineage>
</organism>
<dbReference type="RefSeq" id="WP_112769878.1">
    <property type="nucleotide sequence ID" value="NZ_CP063191.1"/>
</dbReference>
<protein>
    <recommendedName>
        <fullName evidence="2">J domain-containing protein</fullName>
    </recommendedName>
</protein>
<proteinExistence type="predicted"/>